<dbReference type="AlphaFoldDB" id="A0AAP5MD01"/>
<sequence>MLETSFLPDEGIEPRKFCRIWFGINHLSATEINNHEVHASYRRKCVKLLAQVLGVCASSVRKWGADINFSGIPHHHKLALAYALKIAVIHQINKETAEAA</sequence>
<name>A0AAP5MD01_9CYAN</name>
<keyword evidence="2" id="KW-1185">Reference proteome</keyword>
<evidence type="ECO:0000313" key="2">
    <source>
        <dbReference type="Proteomes" id="UP000667802"/>
    </source>
</evidence>
<organism evidence="1 2">
    <name type="scientific">Aetokthonos hydrillicola Thurmond2011</name>
    <dbReference type="NCBI Taxonomy" id="2712845"/>
    <lineage>
        <taxon>Bacteria</taxon>
        <taxon>Bacillati</taxon>
        <taxon>Cyanobacteriota</taxon>
        <taxon>Cyanophyceae</taxon>
        <taxon>Nostocales</taxon>
        <taxon>Hapalosiphonaceae</taxon>
        <taxon>Aetokthonos</taxon>
    </lineage>
</organism>
<dbReference type="Proteomes" id="UP000667802">
    <property type="component" value="Unassembled WGS sequence"/>
</dbReference>
<proteinExistence type="predicted"/>
<reference evidence="2" key="1">
    <citation type="journal article" date="2021" name="Science">
        <title>Hunting the eagle killer: A cyanobacterial neurotoxin causes vacuolar myelinopathy.</title>
        <authorList>
            <person name="Breinlinger S."/>
            <person name="Phillips T.J."/>
            <person name="Haram B.N."/>
            <person name="Mares J."/>
            <person name="Martinez Yerena J.A."/>
            <person name="Hrouzek P."/>
            <person name="Sobotka R."/>
            <person name="Henderson W.M."/>
            <person name="Schmieder P."/>
            <person name="Williams S.M."/>
            <person name="Lauderdale J.D."/>
            <person name="Wilde H.D."/>
            <person name="Gerrin W."/>
            <person name="Kust A."/>
            <person name="Washington J.W."/>
            <person name="Wagner C."/>
            <person name="Geier B."/>
            <person name="Liebeke M."/>
            <person name="Enke H."/>
            <person name="Niedermeyer T.H.J."/>
            <person name="Wilde S.B."/>
        </authorList>
    </citation>
    <scope>NUCLEOTIDE SEQUENCE [LARGE SCALE GENOMIC DNA]</scope>
    <source>
        <strain evidence="2">Thurmond2011</strain>
    </source>
</reference>
<protein>
    <submittedName>
        <fullName evidence="1">Uncharacterized protein</fullName>
    </submittedName>
</protein>
<comment type="caution">
    <text evidence="1">The sequence shown here is derived from an EMBL/GenBank/DDBJ whole genome shotgun (WGS) entry which is preliminary data.</text>
</comment>
<gene>
    <name evidence="1" type="ORF">G7B40_031075</name>
</gene>
<dbReference type="EMBL" id="JAALHA020000021">
    <property type="protein sequence ID" value="MDR9898968.1"/>
    <property type="molecule type" value="Genomic_DNA"/>
</dbReference>
<dbReference type="RefSeq" id="WP_208352289.1">
    <property type="nucleotide sequence ID" value="NZ_JAALHA020000021.1"/>
</dbReference>
<evidence type="ECO:0000313" key="1">
    <source>
        <dbReference type="EMBL" id="MDR9898968.1"/>
    </source>
</evidence>
<accession>A0AAP5MD01</accession>